<evidence type="ECO:0000256" key="4">
    <source>
        <dbReference type="ARBA" id="ARBA00022496"/>
    </source>
</evidence>
<dbReference type="InterPro" id="IPR010105">
    <property type="entry name" value="TonB_sidphr_rcpt"/>
</dbReference>
<dbReference type="SUPFAM" id="SSF49452">
    <property type="entry name" value="Starch-binding domain-like"/>
    <property type="match status" value="1"/>
</dbReference>
<dbReference type="EMBL" id="BAABCV010000014">
    <property type="protein sequence ID" value="GAA4104138.1"/>
    <property type="molecule type" value="Genomic_DNA"/>
</dbReference>
<reference evidence="17" key="1">
    <citation type="journal article" date="2019" name="Int. J. Syst. Evol. Microbiol.">
        <title>The Global Catalogue of Microorganisms (GCM) 10K type strain sequencing project: providing services to taxonomists for standard genome sequencing and annotation.</title>
        <authorList>
            <consortium name="The Broad Institute Genomics Platform"/>
            <consortium name="The Broad Institute Genome Sequencing Center for Infectious Disease"/>
            <person name="Wu L."/>
            <person name="Ma J."/>
        </authorList>
    </citation>
    <scope>NUCLEOTIDE SEQUENCE [LARGE SCALE GENOMIC DNA]</scope>
    <source>
        <strain evidence="17">JCM 17085</strain>
    </source>
</reference>
<keyword evidence="17" id="KW-1185">Reference proteome</keyword>
<accession>A0ABP7X3Z2</accession>
<dbReference type="RefSeq" id="WP_345106863.1">
    <property type="nucleotide sequence ID" value="NZ_BAABCV010000014.1"/>
</dbReference>
<evidence type="ECO:0000256" key="9">
    <source>
        <dbReference type="ARBA" id="ARBA00023077"/>
    </source>
</evidence>
<evidence type="ECO:0000256" key="2">
    <source>
        <dbReference type="ARBA" id="ARBA00022448"/>
    </source>
</evidence>
<keyword evidence="8" id="KW-0406">Ion transport</keyword>
<evidence type="ECO:0000313" key="16">
    <source>
        <dbReference type="EMBL" id="GAA4104138.1"/>
    </source>
</evidence>
<keyword evidence="9" id="KW-0798">TonB box</keyword>
<keyword evidence="10 13" id="KW-0472">Membrane</keyword>
<dbReference type="SUPFAM" id="SSF56935">
    <property type="entry name" value="Porins"/>
    <property type="match status" value="1"/>
</dbReference>
<dbReference type="Gene3D" id="2.40.170.20">
    <property type="entry name" value="TonB-dependent receptor, beta-barrel domain"/>
    <property type="match status" value="1"/>
</dbReference>
<feature type="signal peptide" evidence="14">
    <location>
        <begin position="1"/>
        <end position="19"/>
    </location>
</feature>
<evidence type="ECO:0000256" key="7">
    <source>
        <dbReference type="ARBA" id="ARBA00023004"/>
    </source>
</evidence>
<keyword evidence="12 13" id="KW-0998">Cell outer membrane</keyword>
<evidence type="ECO:0000256" key="14">
    <source>
        <dbReference type="SAM" id="SignalP"/>
    </source>
</evidence>
<dbReference type="Pfam" id="PF13620">
    <property type="entry name" value="CarboxypepD_reg"/>
    <property type="match status" value="1"/>
</dbReference>
<evidence type="ECO:0000256" key="10">
    <source>
        <dbReference type="ARBA" id="ARBA00023136"/>
    </source>
</evidence>
<evidence type="ECO:0000256" key="12">
    <source>
        <dbReference type="ARBA" id="ARBA00023237"/>
    </source>
</evidence>
<keyword evidence="6 14" id="KW-0732">Signal</keyword>
<keyword evidence="7" id="KW-0408">Iron</keyword>
<evidence type="ECO:0000313" key="17">
    <source>
        <dbReference type="Proteomes" id="UP001500841"/>
    </source>
</evidence>
<comment type="subcellular location">
    <subcellularLocation>
        <location evidence="1 13">Cell outer membrane</location>
        <topology evidence="1 13">Multi-pass membrane protein</topology>
    </subcellularLocation>
</comment>
<dbReference type="PANTHER" id="PTHR32552:SF68">
    <property type="entry name" value="FERRICHROME OUTER MEMBRANE TRANSPORTER_PHAGE RECEPTOR"/>
    <property type="match status" value="1"/>
</dbReference>
<dbReference type="InterPro" id="IPR012910">
    <property type="entry name" value="Plug_dom"/>
</dbReference>
<feature type="chain" id="PRO_5045628166" evidence="14">
    <location>
        <begin position="20"/>
        <end position="798"/>
    </location>
</feature>
<sequence length="798" mass="87857">MKNLILILFTLICIPAVYAQQHGSVSGVVTSTDGSPVAYVTVALKGTSYGTSTTDKGHYHLGRINPGTYTVCVTAINIVSQEKQVTVVAGETTAINFMLDLSTSQLREVLVNARNNSVKMDNPSQSLRLQEPLLQVPQNIQVVTAQSLKEQQIISMSDGLIRNVSGAVRLEHWGDLYTNITMRGSQIQAFRNGFNVVSSYWGPLTEDMSFVDHIEFVKGPAGFMLSNGDPSGLYNVVTKKPTGETKGEFSYTVGSFNLNRATLDLDGKLSKDGKLLYRLNLAAQNKDSFRPNEFNDRYAIAPVISYQIDDKTKLTAEYIYQRAHMSDVGSYYVFSPKGYGVLPRDFTQAPAGLPPTIINDHSFTINLQHQLSDNWKLTAQAARYNYSQLGTSMWADTVFADGRYVRNAGIWEAESSMSLAQIFLNGRVTTGKVVHKILGGIDMADKKYVADYAQTKSLDTKAIPFNPYESGIPTLNNPSNGYPTFNRTLNLEARAAAGFGLINSRYSSLYVQDELGFLNNKIRLTLAGRYTSIQMSDFNTPESAKHFTPRVGVSASIDDQTSVYGLHDETFLPQAGKVSVGTLQPLTGNNTEFGIKKDWADGKWNTTLSVYQILRNNELTADPNAAPGSNTSIVFGQKRSQGLEFDLRGELLPGLDVTANYAFTDSKVSKVNPDLASSPGNTINVGDVVPGYSKHVANAWLSYKVLSGELKGAGVSLGGTYLAGRQTDTWSVGLERLPDYFKMDGGLFWEGSKMRITVNAFNILDKYTYSGSYYSFLNAYYWQADAPRSYRLSIAYKF</sequence>
<evidence type="ECO:0000256" key="5">
    <source>
        <dbReference type="ARBA" id="ARBA00022692"/>
    </source>
</evidence>
<gene>
    <name evidence="16" type="ORF">GCM10022392_32030</name>
</gene>
<keyword evidence="3 13" id="KW-1134">Transmembrane beta strand</keyword>
<dbReference type="InterPro" id="IPR036942">
    <property type="entry name" value="Beta-barrel_TonB_sf"/>
</dbReference>
<dbReference type="InterPro" id="IPR037066">
    <property type="entry name" value="Plug_dom_sf"/>
</dbReference>
<dbReference type="InterPro" id="IPR013784">
    <property type="entry name" value="Carb-bd-like_fold"/>
</dbReference>
<dbReference type="Proteomes" id="UP001500841">
    <property type="component" value="Unassembled WGS sequence"/>
</dbReference>
<evidence type="ECO:0000256" key="1">
    <source>
        <dbReference type="ARBA" id="ARBA00004571"/>
    </source>
</evidence>
<keyword evidence="2 13" id="KW-0813">Transport</keyword>
<dbReference type="Pfam" id="PF07715">
    <property type="entry name" value="Plug"/>
    <property type="match status" value="1"/>
</dbReference>
<dbReference type="CDD" id="cd01347">
    <property type="entry name" value="ligand_gated_channel"/>
    <property type="match status" value="1"/>
</dbReference>
<evidence type="ECO:0000256" key="13">
    <source>
        <dbReference type="PROSITE-ProRule" id="PRU01360"/>
    </source>
</evidence>
<keyword evidence="5 13" id="KW-0812">Transmembrane</keyword>
<comment type="similarity">
    <text evidence="13">Belongs to the TonB-dependent receptor family.</text>
</comment>
<evidence type="ECO:0000256" key="6">
    <source>
        <dbReference type="ARBA" id="ARBA00022729"/>
    </source>
</evidence>
<keyword evidence="11 16" id="KW-0675">Receptor</keyword>
<protein>
    <submittedName>
        <fullName evidence="16">TonB-dependent siderophore receptor</fullName>
    </submittedName>
</protein>
<dbReference type="Gene3D" id="2.170.130.10">
    <property type="entry name" value="TonB-dependent receptor, plug domain"/>
    <property type="match status" value="1"/>
</dbReference>
<feature type="domain" description="TonB-dependent receptor plug" evidence="15">
    <location>
        <begin position="133"/>
        <end position="232"/>
    </location>
</feature>
<dbReference type="Gene3D" id="2.60.40.1120">
    <property type="entry name" value="Carboxypeptidase-like, regulatory domain"/>
    <property type="match status" value="1"/>
</dbReference>
<dbReference type="NCBIfam" id="TIGR01783">
    <property type="entry name" value="TonB-siderophor"/>
    <property type="match status" value="1"/>
</dbReference>
<evidence type="ECO:0000256" key="3">
    <source>
        <dbReference type="ARBA" id="ARBA00022452"/>
    </source>
</evidence>
<evidence type="ECO:0000256" key="11">
    <source>
        <dbReference type="ARBA" id="ARBA00023170"/>
    </source>
</evidence>
<proteinExistence type="inferred from homology"/>
<dbReference type="InterPro" id="IPR039426">
    <property type="entry name" value="TonB-dep_rcpt-like"/>
</dbReference>
<organism evidence="16 17">
    <name type="scientific">Mucilaginibacter panaciglaebae</name>
    <dbReference type="NCBI Taxonomy" id="502331"/>
    <lineage>
        <taxon>Bacteria</taxon>
        <taxon>Pseudomonadati</taxon>
        <taxon>Bacteroidota</taxon>
        <taxon>Sphingobacteriia</taxon>
        <taxon>Sphingobacteriales</taxon>
        <taxon>Sphingobacteriaceae</taxon>
        <taxon>Mucilaginibacter</taxon>
    </lineage>
</organism>
<dbReference type="PROSITE" id="PS52016">
    <property type="entry name" value="TONB_DEPENDENT_REC_3"/>
    <property type="match status" value="1"/>
</dbReference>
<dbReference type="PANTHER" id="PTHR32552">
    <property type="entry name" value="FERRICHROME IRON RECEPTOR-RELATED"/>
    <property type="match status" value="1"/>
</dbReference>
<name>A0ABP7X3Z2_9SPHI</name>
<evidence type="ECO:0000259" key="15">
    <source>
        <dbReference type="Pfam" id="PF07715"/>
    </source>
</evidence>
<evidence type="ECO:0000256" key="8">
    <source>
        <dbReference type="ARBA" id="ARBA00023065"/>
    </source>
</evidence>
<comment type="caution">
    <text evidence="16">The sequence shown here is derived from an EMBL/GenBank/DDBJ whole genome shotgun (WGS) entry which is preliminary data.</text>
</comment>
<keyword evidence="4" id="KW-0410">Iron transport</keyword>